<evidence type="ECO:0000259" key="1">
    <source>
        <dbReference type="PROSITE" id="PS51819"/>
    </source>
</evidence>
<dbReference type="Pfam" id="PF22677">
    <property type="entry name" value="Ble-like_N"/>
    <property type="match status" value="1"/>
</dbReference>
<evidence type="ECO:0000313" key="3">
    <source>
        <dbReference type="Proteomes" id="UP000237822"/>
    </source>
</evidence>
<reference evidence="2 3" key="1">
    <citation type="submission" date="2018-03" db="EMBL/GenBank/DDBJ databases">
        <title>Genomic Encyclopedia of Archaeal and Bacterial Type Strains, Phase II (KMG-II): from individual species to whole genera.</title>
        <authorList>
            <person name="Goeker M."/>
        </authorList>
    </citation>
    <scope>NUCLEOTIDE SEQUENCE [LARGE SCALE GENOMIC DNA]</scope>
    <source>
        <strain evidence="2 3">ATCC BAA-1496</strain>
    </source>
</reference>
<dbReference type="AlphaFoldDB" id="A0A2T0UXL6"/>
<feature type="domain" description="VOC" evidence="1">
    <location>
        <begin position="5"/>
        <end position="116"/>
    </location>
</feature>
<evidence type="ECO:0000313" key="2">
    <source>
        <dbReference type="EMBL" id="PRY62679.1"/>
    </source>
</evidence>
<dbReference type="InterPro" id="IPR029068">
    <property type="entry name" value="Glyas_Bleomycin-R_OHBP_Dase"/>
</dbReference>
<dbReference type="InterPro" id="IPR053863">
    <property type="entry name" value="Glyoxy/Ble-like_N"/>
</dbReference>
<comment type="caution">
    <text evidence="2">The sequence shown here is derived from an EMBL/GenBank/DDBJ whole genome shotgun (WGS) entry which is preliminary data.</text>
</comment>
<dbReference type="EMBL" id="PVTI01000004">
    <property type="protein sequence ID" value="PRY62679.1"/>
    <property type="molecule type" value="Genomic_DNA"/>
</dbReference>
<dbReference type="PANTHER" id="PTHR33993">
    <property type="entry name" value="GLYOXALASE-RELATED"/>
    <property type="match status" value="1"/>
</dbReference>
<accession>A0A2T0UXL6</accession>
<dbReference type="Gene3D" id="3.10.180.10">
    <property type="entry name" value="2,3-Dihydroxybiphenyl 1,2-Dioxygenase, domain 1"/>
    <property type="match status" value="1"/>
</dbReference>
<proteinExistence type="predicted"/>
<keyword evidence="3" id="KW-1185">Reference proteome</keyword>
<dbReference type="InterPro" id="IPR037523">
    <property type="entry name" value="VOC_core"/>
</dbReference>
<dbReference type="InterPro" id="IPR052164">
    <property type="entry name" value="Anthracycline_SecMetBiosynth"/>
</dbReference>
<dbReference type="Proteomes" id="UP000237822">
    <property type="component" value="Unassembled WGS sequence"/>
</dbReference>
<gene>
    <name evidence="2" type="ORF">BCF74_104115</name>
</gene>
<protein>
    <recommendedName>
        <fullName evidence="1">VOC domain-containing protein</fullName>
    </recommendedName>
</protein>
<sequence>MPHGDITHVDIPVSDLERATDFYSTLFGWQIAEIPGFEGYPMWQAPNKISGGGLAPREGDFTQPRSYVEVDSIEETLAKATEKGATVVMDKQPISETSWWAIFDDPDGNRIGLYEGTTDTLQQ</sequence>
<dbReference type="OrthoDB" id="9793039at2"/>
<organism evidence="2 3">
    <name type="scientific">Knoellia remsis</name>
    <dbReference type="NCBI Taxonomy" id="407159"/>
    <lineage>
        <taxon>Bacteria</taxon>
        <taxon>Bacillati</taxon>
        <taxon>Actinomycetota</taxon>
        <taxon>Actinomycetes</taxon>
        <taxon>Micrococcales</taxon>
        <taxon>Intrasporangiaceae</taxon>
        <taxon>Knoellia</taxon>
    </lineage>
</organism>
<dbReference type="CDD" id="cd07247">
    <property type="entry name" value="SgaA_N_like"/>
    <property type="match status" value="1"/>
</dbReference>
<dbReference type="RefSeq" id="WP_106296673.1">
    <property type="nucleotide sequence ID" value="NZ_PVTI01000004.1"/>
</dbReference>
<dbReference type="SUPFAM" id="SSF54593">
    <property type="entry name" value="Glyoxalase/Bleomycin resistance protein/Dihydroxybiphenyl dioxygenase"/>
    <property type="match status" value="1"/>
</dbReference>
<name>A0A2T0UXL6_9MICO</name>
<dbReference type="PROSITE" id="PS51819">
    <property type="entry name" value="VOC"/>
    <property type="match status" value="1"/>
</dbReference>